<protein>
    <submittedName>
        <fullName evidence="1">Uncharacterized protein</fullName>
    </submittedName>
</protein>
<keyword evidence="2" id="KW-1185">Reference proteome</keyword>
<evidence type="ECO:0000313" key="2">
    <source>
        <dbReference type="Proteomes" id="UP000594800"/>
    </source>
</evidence>
<gene>
    <name evidence="1" type="ORF">I0K15_14195</name>
</gene>
<organism evidence="1 2">
    <name type="scientific">Pontivivens ytuae</name>
    <dbReference type="NCBI Taxonomy" id="2789856"/>
    <lineage>
        <taxon>Bacteria</taxon>
        <taxon>Pseudomonadati</taxon>
        <taxon>Pseudomonadota</taxon>
        <taxon>Alphaproteobacteria</taxon>
        <taxon>Rhodobacterales</taxon>
        <taxon>Paracoccaceae</taxon>
        <taxon>Pontivivens</taxon>
    </lineage>
</organism>
<sequence>MDEHRDRLWIEAGVVRGRLKSGGFIPLELVLAGFVIARPVPRQVEGTPSLVEISHPLPAAAMNQGLSILMIRREGEETPLAHLPILIGEDLTETLAGEVALLRAELDMVKTILRERLRRGA</sequence>
<evidence type="ECO:0000313" key="1">
    <source>
        <dbReference type="EMBL" id="QPH52951.1"/>
    </source>
</evidence>
<dbReference type="KEGG" id="poz:I0K15_14195"/>
<accession>A0A7S9LPK9</accession>
<dbReference type="EMBL" id="CP064942">
    <property type="protein sequence ID" value="QPH52951.1"/>
    <property type="molecule type" value="Genomic_DNA"/>
</dbReference>
<dbReference type="Proteomes" id="UP000594800">
    <property type="component" value="Chromosome"/>
</dbReference>
<reference evidence="1 2" key="1">
    <citation type="submission" date="2020-11" db="EMBL/GenBank/DDBJ databases">
        <title>Description of Pontivivens ytuae sp. nov. isolated from deep sea sediment of Mariana Trench.</title>
        <authorList>
            <person name="Wang Z."/>
            <person name="Sun Q.-L."/>
            <person name="Xu X.-D."/>
            <person name="Tang Y.-Z."/>
            <person name="Zhang J."/>
        </authorList>
    </citation>
    <scope>NUCLEOTIDE SEQUENCE [LARGE SCALE GENOMIC DNA]</scope>
    <source>
        <strain evidence="1 2">MT2928</strain>
    </source>
</reference>
<dbReference type="AlphaFoldDB" id="A0A7S9LPK9"/>
<proteinExistence type="predicted"/>
<dbReference type="RefSeq" id="WP_196102162.1">
    <property type="nucleotide sequence ID" value="NZ_CP064942.1"/>
</dbReference>
<name>A0A7S9LPK9_9RHOB</name>